<protein>
    <recommendedName>
        <fullName evidence="5">Transmembrane protein</fullName>
    </recommendedName>
</protein>
<gene>
    <name evidence="3" type="ORF">PCOR1329_LOCUS30825</name>
</gene>
<comment type="caution">
    <text evidence="3">The sequence shown here is derived from an EMBL/GenBank/DDBJ whole genome shotgun (WGS) entry which is preliminary data.</text>
</comment>
<dbReference type="EMBL" id="CAUYUJ010011976">
    <property type="protein sequence ID" value="CAK0832989.1"/>
    <property type="molecule type" value="Genomic_DNA"/>
</dbReference>
<evidence type="ECO:0000256" key="1">
    <source>
        <dbReference type="SAM" id="MobiDB-lite"/>
    </source>
</evidence>
<organism evidence="3 4">
    <name type="scientific">Prorocentrum cordatum</name>
    <dbReference type="NCBI Taxonomy" id="2364126"/>
    <lineage>
        <taxon>Eukaryota</taxon>
        <taxon>Sar</taxon>
        <taxon>Alveolata</taxon>
        <taxon>Dinophyceae</taxon>
        <taxon>Prorocentrales</taxon>
        <taxon>Prorocentraceae</taxon>
        <taxon>Prorocentrum</taxon>
    </lineage>
</organism>
<feature type="non-terminal residue" evidence="3">
    <location>
        <position position="1"/>
    </location>
</feature>
<reference evidence="3" key="1">
    <citation type="submission" date="2023-10" db="EMBL/GenBank/DDBJ databases">
        <authorList>
            <person name="Chen Y."/>
            <person name="Shah S."/>
            <person name="Dougan E. K."/>
            <person name="Thang M."/>
            <person name="Chan C."/>
        </authorList>
    </citation>
    <scope>NUCLEOTIDE SEQUENCE [LARGE SCALE GENOMIC DNA]</scope>
</reference>
<name>A0ABN9SMF5_9DINO</name>
<proteinExistence type="predicted"/>
<keyword evidence="2" id="KW-1133">Transmembrane helix</keyword>
<keyword evidence="2" id="KW-0812">Transmembrane</keyword>
<evidence type="ECO:0000256" key="2">
    <source>
        <dbReference type="SAM" id="Phobius"/>
    </source>
</evidence>
<keyword evidence="4" id="KW-1185">Reference proteome</keyword>
<feature type="region of interest" description="Disordered" evidence="1">
    <location>
        <begin position="310"/>
        <end position="331"/>
    </location>
</feature>
<feature type="transmembrane region" description="Helical" evidence="2">
    <location>
        <begin position="141"/>
        <end position="162"/>
    </location>
</feature>
<feature type="transmembrane region" description="Helical" evidence="2">
    <location>
        <begin position="339"/>
        <end position="359"/>
    </location>
</feature>
<accession>A0ABN9SMF5</accession>
<feature type="transmembrane region" description="Helical" evidence="2">
    <location>
        <begin position="204"/>
        <end position="223"/>
    </location>
</feature>
<sequence length="635" mass="70213">EERSGLLDAAGSAGGEGRYPWWDRMRAGLVQRGGCEEERVDRYGAELFQVIDDWLSDYHGQDFKEYVDYAMHVKTHLSVGNAERGCVYWLVTLFTCGLWLLFRRGPATALLVLTKTGRVILVEATPMSVLGAGSAPSRAAILWYVSVLVFLTVLPITILITVSPGTDLFSTLVKLEGAVPDDDDSDAADHSITRKIHHSLRERAFWWFLVVAVFWALFVCWLIRNRQRGYGNRSIREFRAQSVCNAQYALEHGRLRPTSCTRQKTGKIRFYFGKYAGKTEMDEGLPPACPEGSAVVPLARLSDGASSMSLNERQGSEQAGKPSGENGQEARQSRSSGSFLSLVLLFCSSMTQILIVYSVGVEVVNACRAESFCAQAHEADHCTQAKCEEFAVSERLMSYKFCEAVSWVDEATDHSQELCASAIAGVSCCTNCIPAELFWWLGGDDPGAWAQTASQFLSLLVLLLALAVSRQAAAAEFGAKTCTNCLEVEFVHNFLNPDGDAFFMTEQIATGFLDRVFRIANPAFMAQRVSSKKKSGAPPELTHGGSEEYVPELDHESNNWQEFFYARKRLAEVSGRPFERAFHVPSVPTRCLGMIDPEQDNGEKVVAAWAEVPVVSYTQMAVYLSLSILISCFIV</sequence>
<evidence type="ECO:0000313" key="4">
    <source>
        <dbReference type="Proteomes" id="UP001189429"/>
    </source>
</evidence>
<evidence type="ECO:0008006" key="5">
    <source>
        <dbReference type="Google" id="ProtNLM"/>
    </source>
</evidence>
<evidence type="ECO:0000313" key="3">
    <source>
        <dbReference type="EMBL" id="CAK0832989.1"/>
    </source>
</evidence>
<feature type="transmembrane region" description="Helical" evidence="2">
    <location>
        <begin position="86"/>
        <end position="102"/>
    </location>
</feature>
<feature type="non-terminal residue" evidence="3">
    <location>
        <position position="635"/>
    </location>
</feature>
<dbReference type="Proteomes" id="UP001189429">
    <property type="component" value="Unassembled WGS sequence"/>
</dbReference>
<keyword evidence="2" id="KW-0472">Membrane</keyword>